<comment type="similarity">
    <text evidence="1 4">Belongs to the glycosyl hydrolase 28 family.</text>
</comment>
<dbReference type="EMBL" id="VVZV01000006">
    <property type="protein sequence ID" value="KAA5321758.1"/>
    <property type="molecule type" value="Genomic_DNA"/>
</dbReference>
<dbReference type="Pfam" id="PF00295">
    <property type="entry name" value="Glyco_hydro_28"/>
    <property type="match status" value="1"/>
</dbReference>
<dbReference type="SMART" id="SM00710">
    <property type="entry name" value="PbH1"/>
    <property type="match status" value="5"/>
</dbReference>
<evidence type="ECO:0000256" key="4">
    <source>
        <dbReference type="RuleBase" id="RU361169"/>
    </source>
</evidence>
<dbReference type="GO" id="GO:0005975">
    <property type="term" value="P:carbohydrate metabolic process"/>
    <property type="evidence" value="ECO:0007669"/>
    <property type="project" value="InterPro"/>
</dbReference>
<dbReference type="RefSeq" id="WP_007841279.1">
    <property type="nucleotide sequence ID" value="NZ_BQOA01000001.1"/>
</dbReference>
<dbReference type="InterPro" id="IPR000743">
    <property type="entry name" value="Glyco_hydro_28"/>
</dbReference>
<evidence type="ECO:0000313" key="6">
    <source>
        <dbReference type="EMBL" id="KAA5321758.1"/>
    </source>
</evidence>
<dbReference type="eggNOG" id="COG5434">
    <property type="taxonomic scope" value="Bacteria"/>
</dbReference>
<gene>
    <name evidence="5" type="ORF">CE91St7_08760</name>
    <name evidence="6" type="ORF">F2Z07_06575</name>
    <name evidence="7" type="ORF">KSU80_02965</name>
</gene>
<dbReference type="Proteomes" id="UP000777173">
    <property type="component" value="Unassembled WGS sequence"/>
</dbReference>
<dbReference type="InterPro" id="IPR006626">
    <property type="entry name" value="PbH1"/>
</dbReference>
<proteinExistence type="inferred from homology"/>
<evidence type="ECO:0000313" key="7">
    <source>
        <dbReference type="EMBL" id="MBV3122152.1"/>
    </source>
</evidence>
<dbReference type="EMBL" id="JAHOAX010000002">
    <property type="protein sequence ID" value="MBV3122152.1"/>
    <property type="molecule type" value="Genomic_DNA"/>
</dbReference>
<dbReference type="PANTHER" id="PTHR31339:SF9">
    <property type="entry name" value="PLASMIN AND FIBRONECTIN-BINDING PROTEIN A"/>
    <property type="match status" value="1"/>
</dbReference>
<dbReference type="SUPFAM" id="SSF51126">
    <property type="entry name" value="Pectin lyase-like"/>
    <property type="match status" value="1"/>
</dbReference>
<protein>
    <submittedName>
        <fullName evidence="5 6">Glycoside hydrolase</fullName>
    </submittedName>
</protein>
<reference evidence="7" key="2">
    <citation type="submission" date="2021-06" db="EMBL/GenBank/DDBJ databases">
        <title>Collection of gut derived symbiotic bacterial strains cultured from healthy donors.</title>
        <authorList>
            <person name="Lin H."/>
            <person name="Littmann E."/>
            <person name="Pamer E.G."/>
        </authorList>
    </citation>
    <scope>NUCLEOTIDE SEQUENCE</scope>
    <source>
        <strain evidence="7">MSK.5.10</strain>
    </source>
</reference>
<accession>A0A076IZC7</accession>
<comment type="caution">
    <text evidence="6">The sequence shown here is derived from an EMBL/GenBank/DDBJ whole genome shotgun (WGS) entry which is preliminary data.</text>
</comment>
<dbReference type="KEGG" id="bdo:EL88_23740"/>
<dbReference type="InterPro" id="IPR051801">
    <property type="entry name" value="GH28_Enzymes"/>
</dbReference>
<dbReference type="Proteomes" id="UP001055104">
    <property type="component" value="Unassembled WGS sequence"/>
</dbReference>
<dbReference type="InterPro" id="IPR012334">
    <property type="entry name" value="Pectin_lyas_fold"/>
</dbReference>
<evidence type="ECO:0000313" key="8">
    <source>
        <dbReference type="Proteomes" id="UP000481700"/>
    </source>
</evidence>
<organism evidence="6 8">
    <name type="scientific">Phocaeicola dorei</name>
    <dbReference type="NCBI Taxonomy" id="357276"/>
    <lineage>
        <taxon>Bacteria</taxon>
        <taxon>Pseudomonadati</taxon>
        <taxon>Bacteroidota</taxon>
        <taxon>Bacteroidia</taxon>
        <taxon>Bacteroidales</taxon>
        <taxon>Bacteroidaceae</taxon>
        <taxon>Phocaeicola</taxon>
    </lineage>
</organism>
<dbReference type="EMBL" id="BQOB01000001">
    <property type="protein sequence ID" value="GKH79992.1"/>
    <property type="molecule type" value="Genomic_DNA"/>
</dbReference>
<dbReference type="Gene3D" id="2.160.20.10">
    <property type="entry name" value="Single-stranded right-handed beta-helix, Pectin lyase-like"/>
    <property type="match status" value="1"/>
</dbReference>
<sequence>MQTRTAQILVSLLFLTTAISSCDKKEVSPWNQMTEVNNQIVPPVFPERSFVITDYHDVKDTLYTNAINRAITICSEQGGGKVIIPDGEFLTAPIRLKSNVNLHLSDSTVLKFTTDPFFFDLVQTRIEGIDCYNISPLIYAYGETNIAITGNGVMDGQADSSNWFSENRIRGIVQEDGKKINEKTLLYEMKEDSIPFKERVFMRENGIRPQFINLYKCKNILLEGFTLNRSPFWLIHPLLSENITVRKVKMQSHGYNNDGCDPESCRNVLIEDCDFDTGDDCIAIKSGRDEDGRYWNIPSENIIVRHCRMKDGHAGVAIGSEVTGGCRNVWVENCTMDSPELDRIIRIKSNAMRGGEVENIFIRNIRVGECKESILGFELKYWHVDDGPYLPYFHNIHLENITSKKSQYVLHLDGFEDKIQARDIFVKDCTFDGVMKPEINKVTGVENIHFENVTVNGQDFKGV</sequence>
<evidence type="ECO:0000256" key="3">
    <source>
        <dbReference type="ARBA" id="ARBA00023295"/>
    </source>
</evidence>
<dbReference type="GO" id="GO:0004650">
    <property type="term" value="F:polygalacturonase activity"/>
    <property type="evidence" value="ECO:0007669"/>
    <property type="project" value="InterPro"/>
</dbReference>
<dbReference type="AlphaFoldDB" id="A0A076IZC7"/>
<reference evidence="5" key="3">
    <citation type="submission" date="2022-01" db="EMBL/GenBank/DDBJ databases">
        <title>Novel bile acid biosynthetic pathways are enriched in the microbiome of centenarians.</title>
        <authorList>
            <person name="Sato Y."/>
            <person name="Atarashi K."/>
            <person name="Plichta R.D."/>
            <person name="Arai Y."/>
            <person name="Sasajima S."/>
            <person name="Kearney M.S."/>
            <person name="Suda W."/>
            <person name="Takeshita K."/>
            <person name="Sasaki T."/>
            <person name="Okamoto S."/>
            <person name="Skelly N.A."/>
            <person name="Okamura Y."/>
            <person name="Vlamakis H."/>
            <person name="Li Y."/>
            <person name="Tanoue T."/>
            <person name="Takei H."/>
            <person name="Nittono H."/>
            <person name="Narushima S."/>
            <person name="Irie J."/>
            <person name="Itoh H."/>
            <person name="Moriya K."/>
            <person name="Sugiura Y."/>
            <person name="Suematsu M."/>
            <person name="Moritoki N."/>
            <person name="Shibata S."/>
            <person name="Littman R.D."/>
            <person name="Fischbach A.M."/>
            <person name="Uwamino Y."/>
            <person name="Inoue T."/>
            <person name="Honda A."/>
            <person name="Hattori M."/>
            <person name="Murai T."/>
            <person name="Xavier J.R."/>
            <person name="Hirose N."/>
            <person name="Honda K."/>
        </authorList>
    </citation>
    <scope>NUCLEOTIDE SEQUENCE</scope>
    <source>
        <strain evidence="5">CE91-St7</strain>
    </source>
</reference>
<evidence type="ECO:0000313" key="5">
    <source>
        <dbReference type="EMBL" id="GKH79992.1"/>
    </source>
</evidence>
<keyword evidence="3 4" id="KW-0326">Glycosidase</keyword>
<dbReference type="PROSITE" id="PS51257">
    <property type="entry name" value="PROKAR_LIPOPROTEIN"/>
    <property type="match status" value="1"/>
</dbReference>
<dbReference type="InterPro" id="IPR011050">
    <property type="entry name" value="Pectin_lyase_fold/virulence"/>
</dbReference>
<reference evidence="6 8" key="1">
    <citation type="journal article" date="2019" name="Nat. Med.">
        <title>A library of human gut bacterial isolates paired with longitudinal multiomics data enables mechanistic microbiome research.</title>
        <authorList>
            <person name="Poyet M."/>
            <person name="Groussin M."/>
            <person name="Gibbons S.M."/>
            <person name="Avila-Pacheco J."/>
            <person name="Jiang X."/>
            <person name="Kearney S.M."/>
            <person name="Perrotta A.R."/>
            <person name="Berdy B."/>
            <person name="Zhao S."/>
            <person name="Lieberman T.D."/>
            <person name="Swanson P.K."/>
            <person name="Smith M."/>
            <person name="Roesemann S."/>
            <person name="Alexander J.E."/>
            <person name="Rich S.A."/>
            <person name="Livny J."/>
            <person name="Vlamakis H."/>
            <person name="Clish C."/>
            <person name="Bullock K."/>
            <person name="Deik A."/>
            <person name="Scott J."/>
            <person name="Pierce K.A."/>
            <person name="Xavier R.J."/>
            <person name="Alm E.J."/>
        </authorList>
    </citation>
    <scope>NUCLEOTIDE SEQUENCE [LARGE SCALE GENOMIC DNA]</scope>
    <source>
        <strain evidence="6 8">BIOML-A25</strain>
    </source>
</reference>
<keyword evidence="2 4" id="KW-0378">Hydrolase</keyword>
<evidence type="ECO:0000256" key="2">
    <source>
        <dbReference type="ARBA" id="ARBA00022801"/>
    </source>
</evidence>
<name>A0A076IZC7_9BACT</name>
<dbReference type="PANTHER" id="PTHR31339">
    <property type="entry name" value="PECTIN LYASE-RELATED"/>
    <property type="match status" value="1"/>
</dbReference>
<evidence type="ECO:0000256" key="1">
    <source>
        <dbReference type="ARBA" id="ARBA00008834"/>
    </source>
</evidence>
<dbReference type="Proteomes" id="UP000481700">
    <property type="component" value="Unassembled WGS sequence"/>
</dbReference>